<feature type="transmembrane region" description="Helical" evidence="7">
    <location>
        <begin position="35"/>
        <end position="52"/>
    </location>
</feature>
<dbReference type="EMBL" id="KN838592">
    <property type="protein sequence ID" value="KIK02475.1"/>
    <property type="molecule type" value="Genomic_DNA"/>
</dbReference>
<evidence type="ECO:0000256" key="5">
    <source>
        <dbReference type="ARBA" id="ARBA00038359"/>
    </source>
</evidence>
<keyword evidence="3 7" id="KW-1133">Transmembrane helix</keyword>
<feature type="transmembrane region" description="Helical" evidence="7">
    <location>
        <begin position="108"/>
        <end position="130"/>
    </location>
</feature>
<evidence type="ECO:0000256" key="3">
    <source>
        <dbReference type="ARBA" id="ARBA00022989"/>
    </source>
</evidence>
<evidence type="ECO:0000256" key="1">
    <source>
        <dbReference type="ARBA" id="ARBA00004141"/>
    </source>
</evidence>
<dbReference type="GO" id="GO:0016020">
    <property type="term" value="C:membrane"/>
    <property type="evidence" value="ECO:0007669"/>
    <property type="project" value="UniProtKB-SubCell"/>
</dbReference>
<evidence type="ECO:0000259" key="8">
    <source>
        <dbReference type="Pfam" id="PF20684"/>
    </source>
</evidence>
<reference evidence="10" key="2">
    <citation type="submission" date="2015-01" db="EMBL/GenBank/DDBJ databases">
        <title>Evolutionary Origins and Diversification of the Mycorrhizal Mutualists.</title>
        <authorList>
            <consortium name="DOE Joint Genome Institute"/>
            <consortium name="Mycorrhizal Genomics Consortium"/>
            <person name="Kohler A."/>
            <person name="Kuo A."/>
            <person name="Nagy L.G."/>
            <person name="Floudas D."/>
            <person name="Copeland A."/>
            <person name="Barry K.W."/>
            <person name="Cichocki N."/>
            <person name="Veneault-Fourrey C."/>
            <person name="LaButti K."/>
            <person name="Lindquist E.A."/>
            <person name="Lipzen A."/>
            <person name="Lundell T."/>
            <person name="Morin E."/>
            <person name="Murat C."/>
            <person name="Riley R."/>
            <person name="Ohm R."/>
            <person name="Sun H."/>
            <person name="Tunlid A."/>
            <person name="Henrissat B."/>
            <person name="Grigoriev I.V."/>
            <person name="Hibbett D.S."/>
            <person name="Martin F."/>
        </authorList>
    </citation>
    <scope>NUCLEOTIDE SEQUENCE [LARGE SCALE GENOMIC DNA]</scope>
    <source>
        <strain evidence="10">LaAM-08-1</strain>
    </source>
</reference>
<feature type="region of interest" description="Disordered" evidence="6">
    <location>
        <begin position="257"/>
        <end position="321"/>
    </location>
</feature>
<dbReference type="InterPro" id="IPR052337">
    <property type="entry name" value="SAT4-like"/>
</dbReference>
<dbReference type="InterPro" id="IPR049326">
    <property type="entry name" value="Rhodopsin_dom_fungi"/>
</dbReference>
<dbReference type="PANTHER" id="PTHR33048">
    <property type="entry name" value="PTH11-LIKE INTEGRAL MEMBRANE PROTEIN (AFU_ORTHOLOGUE AFUA_5G11245)"/>
    <property type="match status" value="1"/>
</dbReference>
<feature type="compositionally biased region" description="Basic and acidic residues" evidence="6">
    <location>
        <begin position="257"/>
        <end position="286"/>
    </location>
</feature>
<feature type="domain" description="Rhodopsin" evidence="8">
    <location>
        <begin position="20"/>
        <end position="246"/>
    </location>
</feature>
<feature type="transmembrane region" description="Helical" evidence="7">
    <location>
        <begin position="6"/>
        <end position="23"/>
    </location>
</feature>
<keyword evidence="2 7" id="KW-0812">Transmembrane</keyword>
<dbReference type="HOGENOM" id="CLU_052841_2_0_1"/>
<proteinExistence type="inferred from homology"/>
<dbReference type="Pfam" id="PF20684">
    <property type="entry name" value="Fung_rhodopsin"/>
    <property type="match status" value="1"/>
</dbReference>
<sequence length="321" mass="36655">MPQQPWMILHSIALVSTIFRIVQRWSASRLWWDDVLLLLPLGIDATYLASLWKLYHRSFVLASAFDKTLIDSFWFTTLLWLLVIWSCRTSLALSMARIFPPGHHSRRSFLTLAFYFVVTFILCIVTLSVVCRTGNKIMYSGESCIKAGMMATALDLSGDTLLTLVPLVTFWRVGLPQTQRRLILITFSASFMTLIPSIAFCVLLYGSIIGNFNLGSSEALITTMMAHVEAATSMIVCNLIVIIPFFYRIFRRRQDSEAAEESTEKSEETLNMHLPRSDEPTSRIEFTEISDPTWTSLEQRSEPLSRTFEVASDHQTNFRPR</sequence>
<feature type="transmembrane region" description="Helical" evidence="7">
    <location>
        <begin position="150"/>
        <end position="170"/>
    </location>
</feature>
<evidence type="ECO:0000256" key="7">
    <source>
        <dbReference type="SAM" id="Phobius"/>
    </source>
</evidence>
<evidence type="ECO:0000256" key="2">
    <source>
        <dbReference type="ARBA" id="ARBA00022692"/>
    </source>
</evidence>
<dbReference type="Proteomes" id="UP000054477">
    <property type="component" value="Unassembled WGS sequence"/>
</dbReference>
<keyword evidence="10" id="KW-1185">Reference proteome</keyword>
<evidence type="ECO:0000256" key="6">
    <source>
        <dbReference type="SAM" id="MobiDB-lite"/>
    </source>
</evidence>
<protein>
    <recommendedName>
        <fullName evidence="8">Rhodopsin domain-containing protein</fullName>
    </recommendedName>
</protein>
<name>A0A0C9WTS8_9AGAR</name>
<keyword evidence="4 7" id="KW-0472">Membrane</keyword>
<evidence type="ECO:0000313" key="10">
    <source>
        <dbReference type="Proteomes" id="UP000054477"/>
    </source>
</evidence>
<feature type="compositionally biased region" description="Polar residues" evidence="6">
    <location>
        <begin position="290"/>
        <end position="304"/>
    </location>
</feature>
<accession>A0A0C9WTS8</accession>
<evidence type="ECO:0000313" key="9">
    <source>
        <dbReference type="EMBL" id="KIK02475.1"/>
    </source>
</evidence>
<evidence type="ECO:0000256" key="4">
    <source>
        <dbReference type="ARBA" id="ARBA00023136"/>
    </source>
</evidence>
<dbReference type="AlphaFoldDB" id="A0A0C9WTS8"/>
<dbReference type="OrthoDB" id="3229610at2759"/>
<comment type="subcellular location">
    <subcellularLocation>
        <location evidence="1">Membrane</location>
        <topology evidence="1">Multi-pass membrane protein</topology>
    </subcellularLocation>
</comment>
<comment type="similarity">
    <text evidence="5">Belongs to the SAT4 family.</text>
</comment>
<dbReference type="PANTHER" id="PTHR33048:SF47">
    <property type="entry name" value="INTEGRAL MEMBRANE PROTEIN-RELATED"/>
    <property type="match status" value="1"/>
</dbReference>
<reference evidence="9 10" key="1">
    <citation type="submission" date="2014-04" db="EMBL/GenBank/DDBJ databases">
        <authorList>
            <consortium name="DOE Joint Genome Institute"/>
            <person name="Kuo A."/>
            <person name="Kohler A."/>
            <person name="Nagy L.G."/>
            <person name="Floudas D."/>
            <person name="Copeland A."/>
            <person name="Barry K.W."/>
            <person name="Cichocki N."/>
            <person name="Veneault-Fourrey C."/>
            <person name="LaButti K."/>
            <person name="Lindquist E.A."/>
            <person name="Lipzen A."/>
            <person name="Lundell T."/>
            <person name="Morin E."/>
            <person name="Murat C."/>
            <person name="Sun H."/>
            <person name="Tunlid A."/>
            <person name="Henrissat B."/>
            <person name="Grigoriev I.V."/>
            <person name="Hibbett D.S."/>
            <person name="Martin F."/>
            <person name="Nordberg H.P."/>
            <person name="Cantor M.N."/>
            <person name="Hua S.X."/>
        </authorList>
    </citation>
    <scope>NUCLEOTIDE SEQUENCE [LARGE SCALE GENOMIC DNA]</scope>
    <source>
        <strain evidence="9 10">LaAM-08-1</strain>
    </source>
</reference>
<feature type="transmembrane region" description="Helical" evidence="7">
    <location>
        <begin position="225"/>
        <end position="247"/>
    </location>
</feature>
<feature type="transmembrane region" description="Helical" evidence="7">
    <location>
        <begin position="182"/>
        <end position="205"/>
    </location>
</feature>
<dbReference type="STRING" id="1095629.A0A0C9WTS8"/>
<gene>
    <name evidence="9" type="ORF">K443DRAFT_96805</name>
</gene>
<organism evidence="9 10">
    <name type="scientific">Laccaria amethystina LaAM-08-1</name>
    <dbReference type="NCBI Taxonomy" id="1095629"/>
    <lineage>
        <taxon>Eukaryota</taxon>
        <taxon>Fungi</taxon>
        <taxon>Dikarya</taxon>
        <taxon>Basidiomycota</taxon>
        <taxon>Agaricomycotina</taxon>
        <taxon>Agaricomycetes</taxon>
        <taxon>Agaricomycetidae</taxon>
        <taxon>Agaricales</taxon>
        <taxon>Agaricineae</taxon>
        <taxon>Hydnangiaceae</taxon>
        <taxon>Laccaria</taxon>
    </lineage>
</organism>
<feature type="transmembrane region" description="Helical" evidence="7">
    <location>
        <begin position="72"/>
        <end position="96"/>
    </location>
</feature>